<feature type="transmembrane region" description="Helical" evidence="8">
    <location>
        <begin position="59"/>
        <end position="80"/>
    </location>
</feature>
<dbReference type="InterPro" id="IPR036259">
    <property type="entry name" value="MFS_trans_sf"/>
</dbReference>
<feature type="compositionally biased region" description="Low complexity" evidence="7">
    <location>
        <begin position="446"/>
        <end position="458"/>
    </location>
</feature>
<accession>A0A8D9BHW5</accession>
<feature type="transmembrane region" description="Helical" evidence="8">
    <location>
        <begin position="410"/>
        <end position="431"/>
    </location>
</feature>
<dbReference type="FunFam" id="1.20.1250.20:FF:000003">
    <property type="entry name" value="Solute carrier family 17 member 3"/>
    <property type="match status" value="1"/>
</dbReference>
<comment type="subcellular location">
    <subcellularLocation>
        <location evidence="1">Membrane</location>
        <topology evidence="1">Multi-pass membrane protein</topology>
    </subcellularLocation>
</comment>
<dbReference type="PANTHER" id="PTHR11662:SF415">
    <property type="entry name" value="AT30085P-RELATED"/>
    <property type="match status" value="1"/>
</dbReference>
<dbReference type="InterPro" id="IPR050382">
    <property type="entry name" value="MFS_Na/Anion_cotransporter"/>
</dbReference>
<feature type="region of interest" description="Disordered" evidence="7">
    <location>
        <begin position="440"/>
        <end position="474"/>
    </location>
</feature>
<evidence type="ECO:0000256" key="6">
    <source>
        <dbReference type="ARBA" id="ARBA00023136"/>
    </source>
</evidence>
<feature type="transmembrane region" description="Helical" evidence="8">
    <location>
        <begin position="178"/>
        <end position="201"/>
    </location>
</feature>
<evidence type="ECO:0000313" key="10">
    <source>
        <dbReference type="EMBL" id="CAG6785523.1"/>
    </source>
</evidence>
<dbReference type="SUPFAM" id="SSF103473">
    <property type="entry name" value="MFS general substrate transporter"/>
    <property type="match status" value="1"/>
</dbReference>
<dbReference type="GO" id="GO:0006820">
    <property type="term" value="P:monoatomic anion transport"/>
    <property type="evidence" value="ECO:0007669"/>
    <property type="project" value="TreeGrafter"/>
</dbReference>
<dbReference type="GO" id="GO:0015293">
    <property type="term" value="F:symporter activity"/>
    <property type="evidence" value="ECO:0007669"/>
    <property type="project" value="UniProtKB-KW"/>
</dbReference>
<feature type="domain" description="Major facilitator superfamily (MFS) profile" evidence="9">
    <location>
        <begin position="10"/>
        <end position="436"/>
    </location>
</feature>
<evidence type="ECO:0000256" key="5">
    <source>
        <dbReference type="ARBA" id="ARBA00022989"/>
    </source>
</evidence>
<feature type="transmembrane region" description="Helical" evidence="8">
    <location>
        <begin position="316"/>
        <end position="339"/>
    </location>
</feature>
<sequence>MAWEKFHHQRYLLATMGFLAVVVAYALRACLNMCITVMVKDPKKPDSKADFDWDQKTQGYILGSFYIGYAIMHVPGGYLAQRFGGKQTLGIGIVITASFTILTPLAANAGAVWFIVLRICMGLGEGTTFPGLNQLLAAWIPLRERSRVGAFVFAGTQVGISFANTVSGYILHFTDNNWAVAFYFFGILGIIWYVIFCVLCYNDPNSNPFISQEEKDFLEKEIGSLSRSTDLPPTPWHSIATSPPLIALAIAQSGHDWGLFTITTDLPKYMSSVLNFSVKDNGLLSAMPFIFQWLFAILAGWLSDRLVKKKTYSVTVIRKIFTVIGFFGPAIGILLASFAGMNRELAVFSFTLGMAFMGFYYPSIRVNTLDLSPNYAGVLMGIVNGLSSITGIFTPVFTGHVITNDTLTEWRIVFMVTFSILIVSAIIYLIFGSGEIQPWNGPKTNPAPEAPEGSASEATNEPSKEADKEEGKKA</sequence>
<evidence type="ECO:0000256" key="1">
    <source>
        <dbReference type="ARBA" id="ARBA00004141"/>
    </source>
</evidence>
<dbReference type="Pfam" id="PF07690">
    <property type="entry name" value="MFS_1"/>
    <property type="match status" value="1"/>
</dbReference>
<organism evidence="10">
    <name type="scientific">Cacopsylla melanoneura</name>
    <dbReference type="NCBI Taxonomy" id="428564"/>
    <lineage>
        <taxon>Eukaryota</taxon>
        <taxon>Metazoa</taxon>
        <taxon>Ecdysozoa</taxon>
        <taxon>Arthropoda</taxon>
        <taxon>Hexapoda</taxon>
        <taxon>Insecta</taxon>
        <taxon>Pterygota</taxon>
        <taxon>Neoptera</taxon>
        <taxon>Paraneoptera</taxon>
        <taxon>Hemiptera</taxon>
        <taxon>Sternorrhyncha</taxon>
        <taxon>Psylloidea</taxon>
        <taxon>Psyllidae</taxon>
        <taxon>Psyllinae</taxon>
        <taxon>Cacopsylla</taxon>
    </lineage>
</organism>
<evidence type="ECO:0000256" key="3">
    <source>
        <dbReference type="ARBA" id="ARBA00022692"/>
    </source>
</evidence>
<protein>
    <submittedName>
        <fullName evidence="10">Inorganic phosphate cotransporter</fullName>
    </submittedName>
</protein>
<feature type="transmembrane region" description="Helical" evidence="8">
    <location>
        <begin position="283"/>
        <end position="304"/>
    </location>
</feature>
<evidence type="ECO:0000256" key="4">
    <source>
        <dbReference type="ARBA" id="ARBA00022847"/>
    </source>
</evidence>
<dbReference type="PANTHER" id="PTHR11662">
    <property type="entry name" value="SOLUTE CARRIER FAMILY 17"/>
    <property type="match status" value="1"/>
</dbReference>
<dbReference type="PROSITE" id="PS50850">
    <property type="entry name" value="MFS"/>
    <property type="match status" value="1"/>
</dbReference>
<evidence type="ECO:0000256" key="2">
    <source>
        <dbReference type="ARBA" id="ARBA00022448"/>
    </source>
</evidence>
<evidence type="ECO:0000256" key="7">
    <source>
        <dbReference type="SAM" id="MobiDB-lite"/>
    </source>
</evidence>
<feature type="transmembrane region" description="Helical" evidence="8">
    <location>
        <begin position="148"/>
        <end position="172"/>
    </location>
</feature>
<feature type="transmembrane region" description="Helical" evidence="8">
    <location>
        <begin position="345"/>
        <end position="363"/>
    </location>
</feature>
<dbReference type="Gene3D" id="1.20.1250.20">
    <property type="entry name" value="MFS general substrate transporter like domains"/>
    <property type="match status" value="2"/>
</dbReference>
<feature type="compositionally biased region" description="Basic and acidic residues" evidence="7">
    <location>
        <begin position="462"/>
        <end position="474"/>
    </location>
</feature>
<keyword evidence="3 8" id="KW-0812">Transmembrane</keyword>
<name>A0A8D9BHW5_9HEMI</name>
<proteinExistence type="predicted"/>
<dbReference type="FunFam" id="1.20.1250.20:FF:000423">
    <property type="entry name" value="Putative inorganic phosphate cotransporter-like Protein"/>
    <property type="match status" value="1"/>
</dbReference>
<dbReference type="InterPro" id="IPR011701">
    <property type="entry name" value="MFS"/>
</dbReference>
<dbReference type="AlphaFoldDB" id="A0A8D9BHW5"/>
<dbReference type="EMBL" id="HBUF01644126">
    <property type="protein sequence ID" value="CAG6785523.1"/>
    <property type="molecule type" value="Transcribed_RNA"/>
</dbReference>
<dbReference type="InterPro" id="IPR020846">
    <property type="entry name" value="MFS_dom"/>
</dbReference>
<dbReference type="GO" id="GO:0016020">
    <property type="term" value="C:membrane"/>
    <property type="evidence" value="ECO:0007669"/>
    <property type="project" value="UniProtKB-SubCell"/>
</dbReference>
<keyword evidence="5 8" id="KW-1133">Transmembrane helix</keyword>
<evidence type="ECO:0000259" key="9">
    <source>
        <dbReference type="PROSITE" id="PS50850"/>
    </source>
</evidence>
<feature type="transmembrane region" description="Helical" evidence="8">
    <location>
        <begin position="89"/>
        <end position="107"/>
    </location>
</feature>
<feature type="transmembrane region" description="Helical" evidence="8">
    <location>
        <begin position="375"/>
        <end position="398"/>
    </location>
</feature>
<evidence type="ECO:0000256" key="8">
    <source>
        <dbReference type="SAM" id="Phobius"/>
    </source>
</evidence>
<keyword evidence="2" id="KW-0813">Transport</keyword>
<reference evidence="10" key="1">
    <citation type="submission" date="2021-05" db="EMBL/GenBank/DDBJ databases">
        <authorList>
            <person name="Alioto T."/>
            <person name="Alioto T."/>
            <person name="Gomez Garrido J."/>
        </authorList>
    </citation>
    <scope>NUCLEOTIDE SEQUENCE</scope>
</reference>
<keyword evidence="6 8" id="KW-0472">Membrane</keyword>
<dbReference type="CDD" id="cd17318">
    <property type="entry name" value="MFS_SLC17"/>
    <property type="match status" value="1"/>
</dbReference>
<keyword evidence="4" id="KW-0769">Symport</keyword>
<feature type="transmembrane region" description="Helical" evidence="8">
    <location>
        <begin position="12"/>
        <end position="39"/>
    </location>
</feature>